<dbReference type="EMBL" id="JAXCGZ010015160">
    <property type="protein sequence ID" value="KAK7071040.1"/>
    <property type="molecule type" value="Genomic_DNA"/>
</dbReference>
<reference evidence="1 2" key="1">
    <citation type="submission" date="2023-11" db="EMBL/GenBank/DDBJ databases">
        <title>Halocaridina rubra genome assembly.</title>
        <authorList>
            <person name="Smith C."/>
        </authorList>
    </citation>
    <scope>NUCLEOTIDE SEQUENCE [LARGE SCALE GENOMIC DNA]</scope>
    <source>
        <strain evidence="1">EP-1</strain>
        <tissue evidence="1">Whole</tissue>
    </source>
</reference>
<keyword evidence="2" id="KW-1185">Reference proteome</keyword>
<accession>A0AAN8WRR3</accession>
<organism evidence="1 2">
    <name type="scientific">Halocaridina rubra</name>
    <name type="common">Hawaiian red shrimp</name>
    <dbReference type="NCBI Taxonomy" id="373956"/>
    <lineage>
        <taxon>Eukaryota</taxon>
        <taxon>Metazoa</taxon>
        <taxon>Ecdysozoa</taxon>
        <taxon>Arthropoda</taxon>
        <taxon>Crustacea</taxon>
        <taxon>Multicrustacea</taxon>
        <taxon>Malacostraca</taxon>
        <taxon>Eumalacostraca</taxon>
        <taxon>Eucarida</taxon>
        <taxon>Decapoda</taxon>
        <taxon>Pleocyemata</taxon>
        <taxon>Caridea</taxon>
        <taxon>Atyoidea</taxon>
        <taxon>Atyidae</taxon>
        <taxon>Halocaridina</taxon>
    </lineage>
</organism>
<name>A0AAN8WRR3_HALRR</name>
<gene>
    <name evidence="1" type="ORF">SK128_007677</name>
</gene>
<evidence type="ECO:0000313" key="1">
    <source>
        <dbReference type="EMBL" id="KAK7071040.1"/>
    </source>
</evidence>
<proteinExistence type="predicted"/>
<sequence length="117" mass="13420">MEDCTAYSLICQLRNIQSLRALWEILGSASLGSPGCSARLREQQHNNHKHQNIAAQMHHLCYTHKNAITEAEEIRQQIQRSAINMSLRARGRQPAHEYDDSQVCKHRPYNDNVNVLS</sequence>
<comment type="caution">
    <text evidence="1">The sequence shown here is derived from an EMBL/GenBank/DDBJ whole genome shotgun (WGS) entry which is preliminary data.</text>
</comment>
<dbReference type="Proteomes" id="UP001381693">
    <property type="component" value="Unassembled WGS sequence"/>
</dbReference>
<dbReference type="AlphaFoldDB" id="A0AAN8WRR3"/>
<evidence type="ECO:0000313" key="2">
    <source>
        <dbReference type="Proteomes" id="UP001381693"/>
    </source>
</evidence>
<protein>
    <submittedName>
        <fullName evidence="1">Uncharacterized protein</fullName>
    </submittedName>
</protein>